<keyword evidence="2" id="KW-0288">FMN</keyword>
<evidence type="ECO:0000313" key="5">
    <source>
        <dbReference type="EMBL" id="GAA1616952.1"/>
    </source>
</evidence>
<dbReference type="PANTHER" id="PTHR43408:SF2">
    <property type="entry name" value="FMN REDUCTASE (NADPH)"/>
    <property type="match status" value="1"/>
</dbReference>
<dbReference type="Pfam" id="PF03358">
    <property type="entry name" value="FMN_red"/>
    <property type="match status" value="1"/>
</dbReference>
<gene>
    <name evidence="5" type="ORF">GCM10009789_83720</name>
</gene>
<dbReference type="Proteomes" id="UP001500393">
    <property type="component" value="Unassembled WGS sequence"/>
</dbReference>
<dbReference type="NCBIfam" id="TIGR04037">
    <property type="entry name" value="LLM_duo_CE1759"/>
    <property type="match status" value="1"/>
</dbReference>
<dbReference type="PANTHER" id="PTHR43408">
    <property type="entry name" value="FMN REDUCTASE (NADPH)"/>
    <property type="match status" value="1"/>
</dbReference>
<dbReference type="SUPFAM" id="SSF52218">
    <property type="entry name" value="Flavoproteins"/>
    <property type="match status" value="1"/>
</dbReference>
<evidence type="ECO:0000313" key="6">
    <source>
        <dbReference type="Proteomes" id="UP001500393"/>
    </source>
</evidence>
<dbReference type="InterPro" id="IPR023932">
    <property type="entry name" value="CE1759_FMN_reduct"/>
</dbReference>
<evidence type="ECO:0000259" key="4">
    <source>
        <dbReference type="Pfam" id="PF03358"/>
    </source>
</evidence>
<evidence type="ECO:0000256" key="3">
    <source>
        <dbReference type="ARBA" id="ARBA00023002"/>
    </source>
</evidence>
<keyword evidence="3" id="KW-0560">Oxidoreductase</keyword>
<dbReference type="EMBL" id="BAAAOS010000066">
    <property type="protein sequence ID" value="GAA1616952.1"/>
    <property type="molecule type" value="Genomic_DNA"/>
</dbReference>
<protein>
    <submittedName>
        <fullName evidence="5">NAD(P)H-dependent oxidoreductase</fullName>
    </submittedName>
</protein>
<keyword evidence="6" id="KW-1185">Reference proteome</keyword>
<reference evidence="5 6" key="1">
    <citation type="journal article" date="2019" name="Int. J. Syst. Evol. Microbiol.">
        <title>The Global Catalogue of Microorganisms (GCM) 10K type strain sequencing project: providing services to taxonomists for standard genome sequencing and annotation.</title>
        <authorList>
            <consortium name="The Broad Institute Genomics Platform"/>
            <consortium name="The Broad Institute Genome Sequencing Center for Infectious Disease"/>
            <person name="Wu L."/>
            <person name="Ma J."/>
        </authorList>
    </citation>
    <scope>NUCLEOTIDE SEQUENCE [LARGE SCALE GENOMIC DNA]</scope>
    <source>
        <strain evidence="5 6">JCM 14969</strain>
    </source>
</reference>
<dbReference type="InterPro" id="IPR029039">
    <property type="entry name" value="Flavoprotein-like_sf"/>
</dbReference>
<comment type="caution">
    <text evidence="5">The sequence shown here is derived from an EMBL/GenBank/DDBJ whole genome shotgun (WGS) entry which is preliminary data.</text>
</comment>
<dbReference type="InterPro" id="IPR051814">
    <property type="entry name" value="NAD(P)H-dep_FMN_reductase"/>
</dbReference>
<feature type="domain" description="NADPH-dependent FMN reductase-like" evidence="4">
    <location>
        <begin position="13"/>
        <end position="161"/>
    </location>
</feature>
<name>A0ABN2EUE9_9ACTN</name>
<sequence length="204" mass="22165">MTRRPGLPLNRTITVLTSGLRRSSATRVLADNLARATCRELNRLGATVDLDLIEVREHGHALVDSLTNNTPSAELDRALESVARADGLIAVTPTFTASYNGMFKMFIEVLDDTALVGKPVLIGATGGTGRHQLVLDHQMRPLFSNLYAVVLPTGIFAGPDDWAAEAVVGTALGHRIDRAAAELAWEIDRRSECWALRARGDRLQ</sequence>
<dbReference type="InterPro" id="IPR005025">
    <property type="entry name" value="FMN_Rdtase-like_dom"/>
</dbReference>
<proteinExistence type="predicted"/>
<organism evidence="5 6">
    <name type="scientific">Kribbella sancticallisti</name>
    <dbReference type="NCBI Taxonomy" id="460087"/>
    <lineage>
        <taxon>Bacteria</taxon>
        <taxon>Bacillati</taxon>
        <taxon>Actinomycetota</taxon>
        <taxon>Actinomycetes</taxon>
        <taxon>Propionibacteriales</taxon>
        <taxon>Kribbellaceae</taxon>
        <taxon>Kribbella</taxon>
    </lineage>
</organism>
<evidence type="ECO:0000256" key="1">
    <source>
        <dbReference type="ARBA" id="ARBA00022630"/>
    </source>
</evidence>
<evidence type="ECO:0000256" key="2">
    <source>
        <dbReference type="ARBA" id="ARBA00022643"/>
    </source>
</evidence>
<keyword evidence="1" id="KW-0285">Flavoprotein</keyword>
<dbReference type="Gene3D" id="3.40.50.360">
    <property type="match status" value="1"/>
</dbReference>
<accession>A0ABN2EUE9</accession>